<organism evidence="2 3">
    <name type="scientific">Nonomuraea cavernae</name>
    <dbReference type="NCBI Taxonomy" id="2045107"/>
    <lineage>
        <taxon>Bacteria</taxon>
        <taxon>Bacillati</taxon>
        <taxon>Actinomycetota</taxon>
        <taxon>Actinomycetes</taxon>
        <taxon>Streptosporangiales</taxon>
        <taxon>Streptosporangiaceae</taxon>
        <taxon>Nonomuraea</taxon>
    </lineage>
</organism>
<feature type="transmembrane region" description="Helical" evidence="1">
    <location>
        <begin position="106"/>
        <end position="127"/>
    </location>
</feature>
<dbReference type="AlphaFoldDB" id="A0A917YNB0"/>
<comment type="caution">
    <text evidence="2">The sequence shown here is derived from an EMBL/GenBank/DDBJ whole genome shotgun (WGS) entry which is preliminary data.</text>
</comment>
<sequence length="252" mass="25770">MDALRDAPVTRPALGQALGAVFLCAMVAAQVMSGLSDDPLPFTGVVVALLAVSAVGFAAAALGRPRAVAAFGAAVAVGYLAELVGVHTGFPFGAYHYTGALWPQVGGVPLVVALAWGGMGLAAYGIGATVGGRAGVVVGALALTAWDLFLDPQMLRLGLWVWAEPGPYRGVPLSNLAGWLLVSLLVMVVVRRIAGPDRPARAGLPALYTTMAAMETLGFAAVFQPPDPLVAAVGGVAMGTFAALGWRRLWLR</sequence>
<evidence type="ECO:0000313" key="3">
    <source>
        <dbReference type="Proteomes" id="UP000646523"/>
    </source>
</evidence>
<feature type="transmembrane region" description="Helical" evidence="1">
    <location>
        <begin position="39"/>
        <end position="60"/>
    </location>
</feature>
<dbReference type="EMBL" id="BMNH01000001">
    <property type="protein sequence ID" value="GGO61132.1"/>
    <property type="molecule type" value="Genomic_DNA"/>
</dbReference>
<dbReference type="PANTHER" id="PTHR39419">
    <property type="entry name" value="SLL0814 PROTEIN"/>
    <property type="match status" value="1"/>
</dbReference>
<evidence type="ECO:0008006" key="4">
    <source>
        <dbReference type="Google" id="ProtNLM"/>
    </source>
</evidence>
<keyword evidence="1" id="KW-0812">Transmembrane</keyword>
<proteinExistence type="predicted"/>
<protein>
    <recommendedName>
        <fullName evidence="4">Carotenoid biosynthesis protein</fullName>
    </recommendedName>
</protein>
<dbReference type="InterPro" id="IPR007354">
    <property type="entry name" value="CruF-like"/>
</dbReference>
<dbReference type="PANTHER" id="PTHR39419:SF1">
    <property type="entry name" value="SLL0814 PROTEIN"/>
    <property type="match status" value="1"/>
</dbReference>
<name>A0A917YNB0_9ACTN</name>
<feature type="transmembrane region" description="Helical" evidence="1">
    <location>
        <begin position="202"/>
        <end position="223"/>
    </location>
</feature>
<feature type="transmembrane region" description="Helical" evidence="1">
    <location>
        <begin position="67"/>
        <end position="86"/>
    </location>
</feature>
<reference evidence="2" key="1">
    <citation type="journal article" date="2014" name="Int. J. Syst. Evol. Microbiol.">
        <title>Complete genome sequence of Corynebacterium casei LMG S-19264T (=DSM 44701T), isolated from a smear-ripened cheese.</title>
        <authorList>
            <consortium name="US DOE Joint Genome Institute (JGI-PGF)"/>
            <person name="Walter F."/>
            <person name="Albersmeier A."/>
            <person name="Kalinowski J."/>
            <person name="Ruckert C."/>
        </authorList>
    </citation>
    <scope>NUCLEOTIDE SEQUENCE</scope>
    <source>
        <strain evidence="2">CGMCC 4.7368</strain>
    </source>
</reference>
<dbReference type="Pfam" id="PF04240">
    <property type="entry name" value="Caroten_synth"/>
    <property type="match status" value="1"/>
</dbReference>
<evidence type="ECO:0000256" key="1">
    <source>
        <dbReference type="SAM" id="Phobius"/>
    </source>
</evidence>
<feature type="transmembrane region" description="Helical" evidence="1">
    <location>
        <begin position="134"/>
        <end position="150"/>
    </location>
</feature>
<keyword evidence="1" id="KW-1133">Transmembrane helix</keyword>
<keyword evidence="3" id="KW-1185">Reference proteome</keyword>
<evidence type="ECO:0000313" key="2">
    <source>
        <dbReference type="EMBL" id="GGO61132.1"/>
    </source>
</evidence>
<feature type="transmembrane region" description="Helical" evidence="1">
    <location>
        <begin position="170"/>
        <end position="190"/>
    </location>
</feature>
<accession>A0A917YNB0</accession>
<reference evidence="2" key="2">
    <citation type="submission" date="2020-09" db="EMBL/GenBank/DDBJ databases">
        <authorList>
            <person name="Sun Q."/>
            <person name="Zhou Y."/>
        </authorList>
    </citation>
    <scope>NUCLEOTIDE SEQUENCE</scope>
    <source>
        <strain evidence="2">CGMCC 4.7368</strain>
    </source>
</reference>
<gene>
    <name evidence="2" type="ORF">GCM10012289_02640</name>
</gene>
<keyword evidence="1" id="KW-0472">Membrane</keyword>
<feature type="transmembrane region" description="Helical" evidence="1">
    <location>
        <begin position="229"/>
        <end position="246"/>
    </location>
</feature>
<dbReference type="Proteomes" id="UP000646523">
    <property type="component" value="Unassembled WGS sequence"/>
</dbReference>
<dbReference type="RefSeq" id="WP_189122067.1">
    <property type="nucleotide sequence ID" value="NZ_BMNH01000001.1"/>
</dbReference>